<dbReference type="STRING" id="451379.A0A0N5A8K0"/>
<dbReference type="InterPro" id="IPR012337">
    <property type="entry name" value="RNaseH-like_sf"/>
</dbReference>
<keyword evidence="3" id="KW-0863">Zinc-finger</keyword>
<evidence type="ECO:0000313" key="9">
    <source>
        <dbReference type="WBParaSite" id="SMUV_0000040101-mRNA-1"/>
    </source>
</evidence>
<dbReference type="WBParaSite" id="SMUV_0000040101-mRNA-1">
    <property type="protein sequence ID" value="SMUV_0000040101-mRNA-1"/>
    <property type="gene ID" value="SMUV_0000040101"/>
</dbReference>
<comment type="subcellular location">
    <subcellularLocation>
        <location evidence="1">Nucleus</location>
    </subcellularLocation>
</comment>
<dbReference type="AlphaFoldDB" id="A0A0N5A8K0"/>
<feature type="compositionally biased region" description="Polar residues" evidence="6">
    <location>
        <begin position="26"/>
        <end position="40"/>
    </location>
</feature>
<feature type="domain" description="HAT C-terminal dimerisation" evidence="7">
    <location>
        <begin position="620"/>
        <end position="672"/>
    </location>
</feature>
<dbReference type="PANTHER" id="PTHR46481:SF10">
    <property type="entry name" value="ZINC FINGER BED DOMAIN-CONTAINING PROTEIN 39"/>
    <property type="match status" value="1"/>
</dbReference>
<sequence>MMEALEANMSDRQCKTEVPDPGFNPPETSSFSSETKSRCSSGKADPRSRKRHFVYQYVELQDNNTGICCKCGQIINGASAGNIQSHLKHKHKEFFEMIVEEAKRSRRFEEVLNYGRAEPLTRKLAINFAVVTRSLTLGFATSTTPLTLVENEFFKRALEGLGYKMPHRQMLRQNILAEAAFMQEVIRDRLKKATTIVVSFNSVKKPRNAGSCINLMFHYCDRKDETYETMLFDVIPLRGDVTPASMKQIVAEALRKYGIAYQNVFWFAGDNASFVNAAVADTKQGSVTVKNVNNGSSGGGGGGGTCAELFGEAAADFEDYEEEDVVENDTSEYRAEVEDAEYYQHFMRYHPCAVHTLMRVLKSSSTAVGIVQKLMQSAVSIIREIDSSFELTQAFLREMQVGRRLSAPVDSGWIAIYQTFKRFYECKNAVKAVCEQFHLGSLSEGDYELINELAKILEPFVEVINQWKQDELPTVSFIIPCVLLLEDHLKESVRKREFVLQAYCGNRNAAVALMAEELLEALRFRFKYAFTNGQHQNDSLYLLSTFLDRRTCALLPFDRQKVAADMLKAMVCQIRQYDSAKPPVAMPDTPPSFTDKLYSRFMSSRIIESAKLDAETDEVSQYLSNYGLKPVVGYFNPLKFWSDNAKLFPELSNLAFSYLAVPASSVDAKRSILLLRLCDSGNRGKDDEEVMRARALLTFNQKFLVLQK</sequence>
<dbReference type="InterPro" id="IPR008906">
    <property type="entry name" value="HATC_C_dom"/>
</dbReference>
<evidence type="ECO:0000256" key="5">
    <source>
        <dbReference type="ARBA" id="ARBA00023242"/>
    </source>
</evidence>
<dbReference type="Proteomes" id="UP000046393">
    <property type="component" value="Unplaced"/>
</dbReference>
<evidence type="ECO:0000256" key="6">
    <source>
        <dbReference type="SAM" id="MobiDB-lite"/>
    </source>
</evidence>
<name>A0A0N5A8K0_9BILA</name>
<keyword evidence="8" id="KW-1185">Reference proteome</keyword>
<protein>
    <submittedName>
        <fullName evidence="9">Dimer_Tnp_hAT domain-containing protein</fullName>
    </submittedName>
</protein>
<evidence type="ECO:0000256" key="1">
    <source>
        <dbReference type="ARBA" id="ARBA00004123"/>
    </source>
</evidence>
<keyword evidence="5" id="KW-0539">Nucleus</keyword>
<dbReference type="Pfam" id="PF05699">
    <property type="entry name" value="Dimer_Tnp_hAT"/>
    <property type="match status" value="1"/>
</dbReference>
<dbReference type="PANTHER" id="PTHR46481">
    <property type="entry name" value="ZINC FINGER BED DOMAIN-CONTAINING PROTEIN 4"/>
    <property type="match status" value="1"/>
</dbReference>
<reference evidence="9" key="1">
    <citation type="submission" date="2017-02" db="UniProtKB">
        <authorList>
            <consortium name="WormBaseParasite"/>
        </authorList>
    </citation>
    <scope>IDENTIFICATION</scope>
</reference>
<evidence type="ECO:0000256" key="4">
    <source>
        <dbReference type="ARBA" id="ARBA00022833"/>
    </source>
</evidence>
<evidence type="ECO:0000259" key="7">
    <source>
        <dbReference type="Pfam" id="PF05699"/>
    </source>
</evidence>
<dbReference type="SUPFAM" id="SSF53098">
    <property type="entry name" value="Ribonuclease H-like"/>
    <property type="match status" value="1"/>
</dbReference>
<dbReference type="GO" id="GO:0005634">
    <property type="term" value="C:nucleus"/>
    <property type="evidence" value="ECO:0007669"/>
    <property type="project" value="UniProtKB-SubCell"/>
</dbReference>
<evidence type="ECO:0000313" key="8">
    <source>
        <dbReference type="Proteomes" id="UP000046393"/>
    </source>
</evidence>
<feature type="region of interest" description="Disordered" evidence="6">
    <location>
        <begin position="1"/>
        <end position="46"/>
    </location>
</feature>
<evidence type="ECO:0000256" key="3">
    <source>
        <dbReference type="ARBA" id="ARBA00022771"/>
    </source>
</evidence>
<keyword evidence="2" id="KW-0479">Metal-binding</keyword>
<accession>A0A0N5A8K0</accession>
<proteinExistence type="predicted"/>
<keyword evidence="4" id="KW-0862">Zinc</keyword>
<evidence type="ECO:0000256" key="2">
    <source>
        <dbReference type="ARBA" id="ARBA00022723"/>
    </source>
</evidence>
<dbReference type="InterPro" id="IPR052035">
    <property type="entry name" value="ZnF_BED_domain_contain"/>
</dbReference>
<dbReference type="GO" id="GO:0008270">
    <property type="term" value="F:zinc ion binding"/>
    <property type="evidence" value="ECO:0007669"/>
    <property type="project" value="UniProtKB-KW"/>
</dbReference>
<organism evidence="8 9">
    <name type="scientific">Syphacia muris</name>
    <dbReference type="NCBI Taxonomy" id="451379"/>
    <lineage>
        <taxon>Eukaryota</taxon>
        <taxon>Metazoa</taxon>
        <taxon>Ecdysozoa</taxon>
        <taxon>Nematoda</taxon>
        <taxon>Chromadorea</taxon>
        <taxon>Rhabditida</taxon>
        <taxon>Spirurina</taxon>
        <taxon>Oxyuridomorpha</taxon>
        <taxon>Oxyuroidea</taxon>
        <taxon>Oxyuridae</taxon>
        <taxon>Syphacia</taxon>
    </lineage>
</organism>
<dbReference type="GO" id="GO:0046983">
    <property type="term" value="F:protein dimerization activity"/>
    <property type="evidence" value="ECO:0007669"/>
    <property type="project" value="InterPro"/>
</dbReference>